<dbReference type="GeneID" id="19247328"/>
<proteinExistence type="predicted"/>
<feature type="compositionally biased region" description="Acidic residues" evidence="4">
    <location>
        <begin position="1086"/>
        <end position="1103"/>
    </location>
</feature>
<dbReference type="Gene3D" id="1.25.40.20">
    <property type="entry name" value="Ankyrin repeat-containing domain"/>
    <property type="match status" value="5"/>
</dbReference>
<feature type="compositionally biased region" description="Acidic residues" evidence="4">
    <location>
        <begin position="541"/>
        <end position="571"/>
    </location>
</feature>
<accession>E9DZG9</accession>
<gene>
    <name evidence="5" type="ORF">MAC_03017</name>
</gene>
<keyword evidence="1" id="KW-0677">Repeat</keyword>
<protein>
    <submittedName>
        <fullName evidence="5">Ankyrin repeat protein</fullName>
    </submittedName>
</protein>
<dbReference type="InterPro" id="IPR002110">
    <property type="entry name" value="Ankyrin_rpt"/>
</dbReference>
<dbReference type="InterPro" id="IPR036770">
    <property type="entry name" value="Ankyrin_rpt-contain_sf"/>
</dbReference>
<evidence type="ECO:0000313" key="6">
    <source>
        <dbReference type="Proteomes" id="UP000002499"/>
    </source>
</evidence>
<feature type="repeat" description="ANK" evidence="3">
    <location>
        <begin position="1382"/>
        <end position="1414"/>
    </location>
</feature>
<dbReference type="Pfam" id="PF00023">
    <property type="entry name" value="Ank"/>
    <property type="match status" value="1"/>
</dbReference>
<feature type="region of interest" description="Disordered" evidence="4">
    <location>
        <begin position="1075"/>
        <end position="1109"/>
    </location>
</feature>
<evidence type="ECO:0000256" key="4">
    <source>
        <dbReference type="SAM" id="MobiDB-lite"/>
    </source>
</evidence>
<dbReference type="OMA" id="ETDWTEM"/>
<dbReference type="Pfam" id="PF12796">
    <property type="entry name" value="Ank_2"/>
    <property type="match status" value="1"/>
</dbReference>
<dbReference type="PROSITE" id="PS50297">
    <property type="entry name" value="ANK_REP_REGION"/>
    <property type="match status" value="3"/>
</dbReference>
<feature type="repeat" description="ANK" evidence="3">
    <location>
        <begin position="794"/>
        <end position="826"/>
    </location>
</feature>
<dbReference type="PANTHER" id="PTHR24198">
    <property type="entry name" value="ANKYRIN REPEAT AND PROTEIN KINASE DOMAIN-CONTAINING PROTEIN"/>
    <property type="match status" value="1"/>
</dbReference>
<dbReference type="InParanoid" id="E9DZG9"/>
<sequence length="1743" mass="196635">MAASDLPQLPAAHLGLASYIAENPGKPKPYRKFEARLREIYAQDRQNPILNDPYLNLVPLFTEDTAKITTRARDLSAESEDEKSRYIMPLPADKRRPHGSAATVADITEFQHNFNIFSESSLVGVDWNNVVAAGSSVVNCLLPVPKEFKVSKRKLREYYHEKFCPASDVDLFLYGLTHDQAIEKIKQIERAVKDALLNEVTVVRTKYAITIASQYPVRHIQSVSEILTGFDIDAAGGAYDGKQVYVTPRALGSFIAQINHVDLSRRSPSYENRLSKNSHRNFEVYWSDLDRTRVDPTIFERSFQRTLGLARLLVLERLPTNHARETYLNKRRAERGRPARYRTFMPMRGNIKDSHEDEVADGFQRWICCPKAITPEEIEISKREAEIYISGKVSFLIDDPGRQQIGSFNPLTEQDWTDMAYVGNTARLCQSIVDGDIDDVLNWLSQEEADPNKRDYTGRTPLHLAVMTSTPDIVKCLVDHGARLTGVTARLADEMIKIIMEKSIENEEAEEERQARRRKTVHGDKVDGARILQDTESKESDGEEEAEKDEEEGEEKSDEESDGELVDDEKTDLDVQSLATGSFINVSKKKDGESTDDLVPAQSEDEPEYYQIDVLAWDTPCSPLHVAIVEGHEETVKLLCDYGADSILLVKFLNNNNEADTTALLTLTLALGLRKDKAIFMARLLLKLGATSSQADAQGCTAFYLNTLLENDKMGVKTAINHIVFGGYSWNPETTSPIHGAVQHGDPMLILKLLDAGAVPEADFDTWLKAAKIAPHLSGNIGDLDRSKKTYKRSYESPLCTAIRYGNIDGAMRLFENGANINAMTHDTNDAFDNDWRWRYTKGTSVLDLVRDMIEILSEYDGEKSTITKPEIQSGLDAYLEKLKPGTHKHWLVSLDVQIKKKDFRTSVQSYEKHTEAVDNIKGAPEKLEAVTEALAAFKSLEKFMVSKGAKAFAELYPNIECEKRKKTSRDDGEKDREKDYEYEFIFRTDKDMTEARRDGYIELMEAAWSGNLERIKELTLQAWGTRRDQPPLKIVISDNDNNSPFSIAFLHGRFDVAKAILEIVKAQWSPADKDEVRYRTKQDPPDDQDDYYSDEDASEESNSEPQLESRVVDKNFTIEDIGQVSMQVKSSITPLQHLCDSVSTFNVRDGEASKAKRNRRTLFQHVMENDNVSGLKVLLDMAQHFSEEKTSSNHADEASSKFTFSERDFRWAVEHGKTQMLSLIIKRTGAGVPLDHLVKKSGVEVREKPRYYQGLTVHGEKRKDWANAGRNVVSRTSGMKTPPLLHAALEGSVDGVEFLLGDKPHRLYTEFGKSRAAHEDSRFKHLKESPGGFNRAISTWLGADNDLVIHCAVLGKSKESAELVEYLVTNCPEYLEKKTSEGETPLMIACRLGRTDFAKILIDGGADQSTRNLKGENILHACLSRLPKAAQLKPMLDLFDAELRSHLFLQRKNITENGTTPLHTWICQTSGLGPAGEIEQYYSNYYNRRGRYISNETYSDGKDVVDMLKLLLQYSKGEELDILNGAGETCLHTATKQDMLSLVKVLLEFNPQQLYREDAFGRTPAELAHDGLINHVFSRPYRPEINRNERISDIVNKPTEAYRDEAIFKDKVADQLKTNIAEFGLSGDYYAKDLALILPAMGIGEGKLQRNLSTGKLKQVEWDLMASTMEKHAGKRRLVSLNEADDVARRLGEKHTGSRYFSVESRRDEDDEVASDDGKGDEKNDFATRELADRLASAWPEE</sequence>
<evidence type="ECO:0000256" key="3">
    <source>
        <dbReference type="PROSITE-ProRule" id="PRU00023"/>
    </source>
</evidence>
<feature type="repeat" description="ANK" evidence="3">
    <location>
        <begin position="457"/>
        <end position="489"/>
    </location>
</feature>
<reference evidence="5 6" key="1">
    <citation type="journal article" date="2011" name="PLoS Genet.">
        <title>Genome sequencing and comparative transcriptomics of the model entomopathogenic fungi Metarhizium anisopliae and M. acridum.</title>
        <authorList>
            <person name="Gao Q."/>
            <person name="Jin K."/>
            <person name="Ying S.H."/>
            <person name="Zhang Y."/>
            <person name="Xiao G."/>
            <person name="Shang Y."/>
            <person name="Duan Z."/>
            <person name="Hu X."/>
            <person name="Xie X.Q."/>
            <person name="Zhou G."/>
            <person name="Peng G."/>
            <person name="Luo Z."/>
            <person name="Huang W."/>
            <person name="Wang B."/>
            <person name="Fang W."/>
            <person name="Wang S."/>
            <person name="Zhong Y."/>
            <person name="Ma L.J."/>
            <person name="St Leger R.J."/>
            <person name="Zhao G.P."/>
            <person name="Pei Y."/>
            <person name="Feng M.G."/>
            <person name="Xia Y."/>
            <person name="Wang C."/>
        </authorList>
    </citation>
    <scope>NUCLEOTIDE SEQUENCE [LARGE SCALE GENOMIC DNA]</scope>
    <source>
        <strain evidence="5 6">CQMa 102</strain>
    </source>
</reference>
<feature type="region of interest" description="Disordered" evidence="4">
    <location>
        <begin position="1700"/>
        <end position="1729"/>
    </location>
</feature>
<feature type="compositionally biased region" description="Basic and acidic residues" evidence="4">
    <location>
        <begin position="1075"/>
        <end position="1085"/>
    </location>
</feature>
<dbReference type="HOGENOM" id="CLU_003548_0_0_1"/>
<name>E9DZG9_METAQ</name>
<feature type="compositionally biased region" description="Basic and acidic residues" evidence="4">
    <location>
        <begin position="521"/>
        <end position="540"/>
    </location>
</feature>
<dbReference type="Pfam" id="PF13637">
    <property type="entry name" value="Ank_4"/>
    <property type="match status" value="1"/>
</dbReference>
<organism evidence="6">
    <name type="scientific">Metarhizium acridum (strain CQMa 102)</name>
    <dbReference type="NCBI Taxonomy" id="655827"/>
    <lineage>
        <taxon>Eukaryota</taxon>
        <taxon>Fungi</taxon>
        <taxon>Dikarya</taxon>
        <taxon>Ascomycota</taxon>
        <taxon>Pezizomycotina</taxon>
        <taxon>Sordariomycetes</taxon>
        <taxon>Hypocreomycetidae</taxon>
        <taxon>Hypocreales</taxon>
        <taxon>Clavicipitaceae</taxon>
        <taxon>Metarhizium</taxon>
    </lineage>
</organism>
<feature type="compositionally biased region" description="Basic and acidic residues" evidence="4">
    <location>
        <begin position="1717"/>
        <end position="1729"/>
    </location>
</feature>
<evidence type="ECO:0000256" key="1">
    <source>
        <dbReference type="ARBA" id="ARBA00022737"/>
    </source>
</evidence>
<dbReference type="PROSITE" id="PS50088">
    <property type="entry name" value="ANK_REPEAT"/>
    <property type="match status" value="4"/>
</dbReference>
<keyword evidence="6" id="KW-1185">Reference proteome</keyword>
<feature type="region of interest" description="Disordered" evidence="4">
    <location>
        <begin position="506"/>
        <end position="572"/>
    </location>
</feature>
<dbReference type="SUPFAM" id="SSF48403">
    <property type="entry name" value="Ankyrin repeat"/>
    <property type="match status" value="2"/>
</dbReference>
<dbReference type="eggNOG" id="KOG4177">
    <property type="taxonomic scope" value="Eukaryota"/>
</dbReference>
<dbReference type="Proteomes" id="UP000002499">
    <property type="component" value="Unassembled WGS sequence"/>
</dbReference>
<evidence type="ECO:0000256" key="2">
    <source>
        <dbReference type="ARBA" id="ARBA00023043"/>
    </source>
</evidence>
<dbReference type="KEGG" id="maw:19247328"/>
<keyword evidence="2 3" id="KW-0040">ANK repeat</keyword>
<dbReference type="PANTHER" id="PTHR24198:SF165">
    <property type="entry name" value="ANKYRIN REPEAT-CONTAINING PROTEIN-RELATED"/>
    <property type="match status" value="1"/>
</dbReference>
<evidence type="ECO:0000313" key="5">
    <source>
        <dbReference type="EMBL" id="EFY90901.1"/>
    </source>
</evidence>
<dbReference type="SMART" id="SM00248">
    <property type="entry name" value="ANK"/>
    <property type="match status" value="11"/>
</dbReference>
<feature type="repeat" description="ANK" evidence="3">
    <location>
        <begin position="619"/>
        <end position="645"/>
    </location>
</feature>
<dbReference type="OrthoDB" id="539213at2759"/>
<dbReference type="EMBL" id="GL698486">
    <property type="protein sequence ID" value="EFY90901.1"/>
    <property type="molecule type" value="Genomic_DNA"/>
</dbReference>